<dbReference type="InterPro" id="IPR046335">
    <property type="entry name" value="LacI/GalR-like_sensor"/>
</dbReference>
<dbReference type="RefSeq" id="WP_034439313.1">
    <property type="nucleotide sequence ID" value="NZ_CAACYI010000001.1"/>
</dbReference>
<dbReference type="InterPro" id="IPR000843">
    <property type="entry name" value="HTH_LacI"/>
</dbReference>
<dbReference type="AlphaFoldDB" id="A0A8H2MGF0"/>
<dbReference type="SUPFAM" id="SSF53822">
    <property type="entry name" value="Periplasmic binding protein-like I"/>
    <property type="match status" value="1"/>
</dbReference>
<dbReference type="EMBL" id="CAACYI010000001">
    <property type="protein sequence ID" value="VFB17165.1"/>
    <property type="molecule type" value="Genomic_DNA"/>
</dbReference>
<sequence>MASTIKDVAKMADVSISTVSRVINDSKPVSPEARRRVLHAIEVLDYKPNEVARSLVTKKSNLIGVIVNDIGNSYVSQVLRGVEEIGRMFNYDILLSSSYGDLEVEMKFANLFSQKQVEGIILISDILNERLMFKLDELKIPYVVINRFYTIDEAATVSINNKNATYKMTQSLIEAGHKKIGYVALRKDMDRTNETYKIKGYKEAMRQCNLKPHVIYSEGLDREDALEVMEDIVDDIKDQKYTALFCTQDILAIHLMNALFDQGIRVPEDISICGFGGTVLSEIVRPTLTTVKEPFYDIGAVAIRKLLKSVDSKEELKRDTVFLPVEILKRDSVKSL</sequence>
<dbReference type="CDD" id="cd01392">
    <property type="entry name" value="HTH_LacI"/>
    <property type="match status" value="1"/>
</dbReference>
<keyword evidence="6" id="KW-1185">Reference proteome</keyword>
<dbReference type="PROSITE" id="PS50932">
    <property type="entry name" value="HTH_LACI_2"/>
    <property type="match status" value="1"/>
</dbReference>
<accession>A0A8H2MGF0</accession>
<keyword evidence="2" id="KW-0238">DNA-binding</keyword>
<dbReference type="CDD" id="cd06267">
    <property type="entry name" value="PBP1_LacI_sugar_binding-like"/>
    <property type="match status" value="1"/>
</dbReference>
<gene>
    <name evidence="5" type="primary">ccpA</name>
    <name evidence="5" type="ORF">NCTC13150_01750</name>
</gene>
<proteinExistence type="predicted"/>
<keyword evidence="3" id="KW-0804">Transcription</keyword>
<dbReference type="PRINTS" id="PR00036">
    <property type="entry name" value="HTHLACI"/>
</dbReference>
<evidence type="ECO:0000313" key="5">
    <source>
        <dbReference type="EMBL" id="VFB17165.1"/>
    </source>
</evidence>
<evidence type="ECO:0000256" key="2">
    <source>
        <dbReference type="ARBA" id="ARBA00023125"/>
    </source>
</evidence>
<evidence type="ECO:0000313" key="6">
    <source>
        <dbReference type="Proteomes" id="UP000377798"/>
    </source>
</evidence>
<name>A0A8H2MGF0_9FIRM</name>
<feature type="domain" description="HTH lacI-type" evidence="4">
    <location>
        <begin position="3"/>
        <end position="57"/>
    </location>
</feature>
<dbReference type="SMART" id="SM00354">
    <property type="entry name" value="HTH_LACI"/>
    <property type="match status" value="1"/>
</dbReference>
<dbReference type="Proteomes" id="UP000377798">
    <property type="component" value="Unassembled WGS sequence"/>
</dbReference>
<organism evidence="5 6">
    <name type="scientific">Urinicoccus massiliensis</name>
    <dbReference type="NCBI Taxonomy" id="1723382"/>
    <lineage>
        <taxon>Bacteria</taxon>
        <taxon>Bacillati</taxon>
        <taxon>Bacillota</taxon>
        <taxon>Tissierellia</taxon>
        <taxon>Tissierellales</taxon>
        <taxon>Peptoniphilaceae</taxon>
        <taxon>Urinicoccus</taxon>
    </lineage>
</organism>
<dbReference type="SUPFAM" id="SSF47413">
    <property type="entry name" value="lambda repressor-like DNA-binding domains"/>
    <property type="match status" value="1"/>
</dbReference>
<dbReference type="GO" id="GO:0000976">
    <property type="term" value="F:transcription cis-regulatory region binding"/>
    <property type="evidence" value="ECO:0007669"/>
    <property type="project" value="TreeGrafter"/>
</dbReference>
<dbReference type="GO" id="GO:0003700">
    <property type="term" value="F:DNA-binding transcription factor activity"/>
    <property type="evidence" value="ECO:0007669"/>
    <property type="project" value="TreeGrafter"/>
</dbReference>
<dbReference type="PANTHER" id="PTHR30146">
    <property type="entry name" value="LACI-RELATED TRANSCRIPTIONAL REPRESSOR"/>
    <property type="match status" value="1"/>
</dbReference>
<evidence type="ECO:0000259" key="4">
    <source>
        <dbReference type="PROSITE" id="PS50932"/>
    </source>
</evidence>
<evidence type="ECO:0000256" key="3">
    <source>
        <dbReference type="ARBA" id="ARBA00023163"/>
    </source>
</evidence>
<dbReference type="InterPro" id="IPR010982">
    <property type="entry name" value="Lambda_DNA-bd_dom_sf"/>
</dbReference>
<reference evidence="5 6" key="1">
    <citation type="submission" date="2019-02" db="EMBL/GenBank/DDBJ databases">
        <authorList>
            <consortium name="Pathogen Informatics"/>
        </authorList>
    </citation>
    <scope>NUCLEOTIDE SEQUENCE [LARGE SCALE GENOMIC DNA]</scope>
    <source>
        <strain evidence="5 6">3012STDY7089603</strain>
    </source>
</reference>
<dbReference type="InterPro" id="IPR028082">
    <property type="entry name" value="Peripla_BP_I"/>
</dbReference>
<dbReference type="PROSITE" id="PS00356">
    <property type="entry name" value="HTH_LACI_1"/>
    <property type="match status" value="1"/>
</dbReference>
<comment type="caution">
    <text evidence="5">The sequence shown here is derived from an EMBL/GenBank/DDBJ whole genome shotgun (WGS) entry which is preliminary data.</text>
</comment>
<protein>
    <submittedName>
        <fullName evidence="5">Catabolite control protein</fullName>
    </submittedName>
</protein>
<dbReference type="Gene3D" id="3.40.50.2300">
    <property type="match status" value="2"/>
</dbReference>
<dbReference type="Pfam" id="PF13377">
    <property type="entry name" value="Peripla_BP_3"/>
    <property type="match status" value="1"/>
</dbReference>
<dbReference type="Gene3D" id="1.10.260.40">
    <property type="entry name" value="lambda repressor-like DNA-binding domains"/>
    <property type="match status" value="1"/>
</dbReference>
<dbReference type="Pfam" id="PF00356">
    <property type="entry name" value="LacI"/>
    <property type="match status" value="1"/>
</dbReference>
<dbReference type="PANTHER" id="PTHR30146:SF149">
    <property type="entry name" value="HTH-TYPE TRANSCRIPTIONAL REGULATOR EBGR"/>
    <property type="match status" value="1"/>
</dbReference>
<evidence type="ECO:0000256" key="1">
    <source>
        <dbReference type="ARBA" id="ARBA00023015"/>
    </source>
</evidence>
<keyword evidence="1" id="KW-0805">Transcription regulation</keyword>